<name>C0PP74_MAIZE</name>
<dbReference type="HOGENOM" id="CLU_2295765_0_0_1"/>
<dbReference type="AlphaFoldDB" id="C0PP74"/>
<organism evidence="2">
    <name type="scientific">Zea mays</name>
    <name type="common">Maize</name>
    <dbReference type="NCBI Taxonomy" id="4577"/>
    <lineage>
        <taxon>Eukaryota</taxon>
        <taxon>Viridiplantae</taxon>
        <taxon>Streptophyta</taxon>
        <taxon>Embryophyta</taxon>
        <taxon>Tracheophyta</taxon>
        <taxon>Spermatophyta</taxon>
        <taxon>Magnoliopsida</taxon>
        <taxon>Liliopsida</taxon>
        <taxon>Poales</taxon>
        <taxon>Poaceae</taxon>
        <taxon>PACMAD clade</taxon>
        <taxon>Panicoideae</taxon>
        <taxon>Andropogonodae</taxon>
        <taxon>Andropogoneae</taxon>
        <taxon>Tripsacinae</taxon>
        <taxon>Zea</taxon>
    </lineage>
</organism>
<dbReference type="EMBL" id="BT070093">
    <property type="protein sequence ID" value="ACN36990.1"/>
    <property type="molecule type" value="mRNA"/>
</dbReference>
<evidence type="ECO:0000256" key="1">
    <source>
        <dbReference type="SAM" id="MobiDB-lite"/>
    </source>
</evidence>
<protein>
    <submittedName>
        <fullName evidence="2">Uncharacterized protein</fullName>
    </submittedName>
</protein>
<reference evidence="2" key="2">
    <citation type="submission" date="2012-06" db="EMBL/GenBank/DDBJ databases">
        <authorList>
            <person name="Yu Y."/>
            <person name="Currie J."/>
            <person name="Lomeli R."/>
            <person name="Angelova A."/>
            <person name="Collura K."/>
            <person name="Wissotski M."/>
            <person name="Campos D."/>
            <person name="Kudrna D."/>
            <person name="Golser W."/>
            <person name="Ashely E."/>
            <person name="Descour A."/>
            <person name="Fernandes J."/>
            <person name="Soderlund C."/>
            <person name="Walbot V."/>
        </authorList>
    </citation>
    <scope>NUCLEOTIDE SEQUENCE</scope>
    <source>
        <strain evidence="2">B73</strain>
    </source>
</reference>
<feature type="region of interest" description="Disordered" evidence="1">
    <location>
        <begin position="37"/>
        <end position="62"/>
    </location>
</feature>
<sequence>MAVRSHIYIYITVTKSTAAAKHAGSRGGEFVRTCLDTPLDDGRPPRPPPCGTAARKALRGRPRGEQSHLIILMCSQFAPAGTALHRACCRRRSSSRHGLAG</sequence>
<accession>C0PP74</accession>
<reference evidence="2" key="1">
    <citation type="journal article" date="2009" name="PLoS Genet.">
        <title>Sequencing, mapping, and analysis of 27,455 maize full-length cDNAs.</title>
        <authorList>
            <person name="Soderlund C."/>
            <person name="Descour A."/>
            <person name="Kudrna D."/>
            <person name="Bomhoff M."/>
            <person name="Boyd L."/>
            <person name="Currie J."/>
            <person name="Angelova A."/>
            <person name="Collura K."/>
            <person name="Wissotski M."/>
            <person name="Ashley E."/>
            <person name="Morrow D."/>
            <person name="Fernandes J."/>
            <person name="Walbot V."/>
            <person name="Yu Y."/>
        </authorList>
    </citation>
    <scope>NUCLEOTIDE SEQUENCE</scope>
    <source>
        <strain evidence="2">B73</strain>
    </source>
</reference>
<proteinExistence type="evidence at transcript level"/>
<evidence type="ECO:0000313" key="2">
    <source>
        <dbReference type="EMBL" id="ACN36990.1"/>
    </source>
</evidence>